<dbReference type="InterPro" id="IPR002213">
    <property type="entry name" value="UDP_glucos_trans"/>
</dbReference>
<evidence type="ECO:0000256" key="2">
    <source>
        <dbReference type="ARBA" id="ARBA00022676"/>
    </source>
</evidence>
<evidence type="ECO:0000313" key="5">
    <source>
        <dbReference type="Proteomes" id="UP001187192"/>
    </source>
</evidence>
<dbReference type="CDD" id="cd03784">
    <property type="entry name" value="GT1_Gtf-like"/>
    <property type="match status" value="1"/>
</dbReference>
<keyword evidence="3" id="KW-0808">Transferase</keyword>
<dbReference type="Gene3D" id="3.40.50.2000">
    <property type="entry name" value="Glycogen Phosphorylase B"/>
    <property type="match status" value="2"/>
</dbReference>
<keyword evidence="5" id="KW-1185">Reference proteome</keyword>
<comment type="caution">
    <text evidence="4">The sequence shown here is derived from an EMBL/GenBank/DDBJ whole genome shotgun (WGS) entry which is preliminary data.</text>
</comment>
<dbReference type="Gramene" id="FCD_00034412-RA">
    <property type="protein sequence ID" value="FCD_00034412-RA:cds"/>
    <property type="gene ID" value="FCD_00034412"/>
</dbReference>
<dbReference type="SUPFAM" id="SSF53756">
    <property type="entry name" value="UDP-Glycosyltransferase/glycogen phosphorylase"/>
    <property type="match status" value="1"/>
</dbReference>
<dbReference type="GO" id="GO:0035251">
    <property type="term" value="F:UDP-glucosyltransferase activity"/>
    <property type="evidence" value="ECO:0007669"/>
    <property type="project" value="TreeGrafter"/>
</dbReference>
<organism evidence="4 5">
    <name type="scientific">Ficus carica</name>
    <name type="common">Common fig</name>
    <dbReference type="NCBI Taxonomy" id="3494"/>
    <lineage>
        <taxon>Eukaryota</taxon>
        <taxon>Viridiplantae</taxon>
        <taxon>Streptophyta</taxon>
        <taxon>Embryophyta</taxon>
        <taxon>Tracheophyta</taxon>
        <taxon>Spermatophyta</taxon>
        <taxon>Magnoliopsida</taxon>
        <taxon>eudicotyledons</taxon>
        <taxon>Gunneridae</taxon>
        <taxon>Pentapetalae</taxon>
        <taxon>rosids</taxon>
        <taxon>fabids</taxon>
        <taxon>Rosales</taxon>
        <taxon>Moraceae</taxon>
        <taxon>Ficeae</taxon>
        <taxon>Ficus</taxon>
    </lineage>
</organism>
<dbReference type="EMBL" id="BTGU01000007">
    <property type="protein sequence ID" value="GMN37683.1"/>
    <property type="molecule type" value="Genomic_DNA"/>
</dbReference>
<name>A0AA87ZK95_FICCA</name>
<proteinExistence type="inferred from homology"/>
<dbReference type="FunFam" id="3.40.50.2000:FF:000047">
    <property type="entry name" value="Glycosyltransferase"/>
    <property type="match status" value="1"/>
</dbReference>
<keyword evidence="2" id="KW-0328">Glycosyltransferase</keyword>
<reference evidence="4" key="1">
    <citation type="submission" date="2023-07" db="EMBL/GenBank/DDBJ databases">
        <title>draft genome sequence of fig (Ficus carica).</title>
        <authorList>
            <person name="Takahashi T."/>
            <person name="Nishimura K."/>
        </authorList>
    </citation>
    <scope>NUCLEOTIDE SEQUENCE</scope>
</reference>
<dbReference type="PANTHER" id="PTHR48047">
    <property type="entry name" value="GLYCOSYLTRANSFERASE"/>
    <property type="match status" value="1"/>
</dbReference>
<dbReference type="Proteomes" id="UP001187192">
    <property type="component" value="Unassembled WGS sequence"/>
</dbReference>
<evidence type="ECO:0008006" key="6">
    <source>
        <dbReference type="Google" id="ProtNLM"/>
    </source>
</evidence>
<gene>
    <name evidence="4" type="ORF">TIFTF001_007014</name>
</gene>
<dbReference type="FunFam" id="3.40.50.2000:FF:000071">
    <property type="entry name" value="Glycosyltransferase"/>
    <property type="match status" value="1"/>
</dbReference>
<dbReference type="PANTHER" id="PTHR48047:SF45">
    <property type="entry name" value="SCOPOLETIN GLUCOSYLTRANSFERASE-LIKE"/>
    <property type="match status" value="1"/>
</dbReference>
<dbReference type="AlphaFoldDB" id="A0AA87ZK95"/>
<evidence type="ECO:0000313" key="4">
    <source>
        <dbReference type="EMBL" id="GMN37683.1"/>
    </source>
</evidence>
<comment type="similarity">
    <text evidence="1">Belongs to the UDP-glycosyltransferase family.</text>
</comment>
<protein>
    <recommendedName>
        <fullName evidence="6">Glycosyltransferase</fullName>
    </recommendedName>
</protein>
<evidence type="ECO:0000256" key="1">
    <source>
        <dbReference type="ARBA" id="ARBA00009995"/>
    </source>
</evidence>
<dbReference type="Pfam" id="PF00201">
    <property type="entry name" value="UDPGT"/>
    <property type="match status" value="1"/>
</dbReference>
<evidence type="ECO:0000256" key="3">
    <source>
        <dbReference type="ARBA" id="ARBA00022679"/>
    </source>
</evidence>
<accession>A0AA87ZK95</accession>
<sequence>MGSSKTQDQLHVFFFPFMAQGHLIPAIDMAKLFASHGHTSTIITPSHYASFLSKTLEKTRFSATQIGVLTIKIPCEEVGLPRGTESLHMASTPEAQKQFFKAAGLLGPQLDELLRRHRPDCLVADMFFPWATDVAARYGIPRLIFEGTSCFAMCASLCMFLHQPYKNVSSDSEPFFIPDFPGDIEFTRSTIPDFVKGEVEMDFTNLYEAIRQAELRSYGVLVNSFYELESAYADHYTKVLGVKAWHIGPLFLYNQASDAEEKAKRGMEACIGEHECLKWLDSKEPNTVVYICFGSLISLSDSQLREIAMGLEGSGKQFIWGVNKEKKREGVREEWLPQGFEERMEGKGLIIRGWAPQVAILEHEAVGGFVTHCGWNSTLEAVCAGVAMVTWPVSAEQFYNEKLVTQVLGIGVGVGVQRWTRTEGDFVRREVVEKAVKRIMEGEEAEEMRSRARVYAELGRQAIEEGRSSYSDLNALFEDLRLLRIARDSS</sequence>